<dbReference type="PANTHER" id="PTHR35936">
    <property type="entry name" value="MEMBRANE-BOUND LYTIC MUREIN TRANSGLYCOSYLASE F"/>
    <property type="match status" value="1"/>
</dbReference>
<dbReference type="PANTHER" id="PTHR35936:SF6">
    <property type="entry name" value="AMINO ACID ABC TRANSPORTER SUBSTRATE-BINDING PAAT FAMILY PROTEIN"/>
    <property type="match status" value="1"/>
</dbReference>
<reference evidence="3" key="1">
    <citation type="submission" date="2017-06" db="EMBL/GenBank/DDBJ databases">
        <authorList>
            <person name="Varghese N."/>
            <person name="Submissions S."/>
        </authorList>
    </citation>
    <scope>NUCLEOTIDE SEQUENCE [LARGE SCALE GENOMIC DNA]</scope>
    <source>
        <strain evidence="3">CIP 108523</strain>
    </source>
</reference>
<organism evidence="2 3">
    <name type="scientific">Pseudomonas segetis</name>
    <dbReference type="NCBI Taxonomy" id="298908"/>
    <lineage>
        <taxon>Bacteria</taxon>
        <taxon>Pseudomonadati</taxon>
        <taxon>Pseudomonadota</taxon>
        <taxon>Gammaproteobacteria</taxon>
        <taxon>Pseudomonadales</taxon>
        <taxon>Pseudomonadaceae</taxon>
        <taxon>Pseudomonas</taxon>
    </lineage>
</organism>
<dbReference type="SUPFAM" id="SSF53850">
    <property type="entry name" value="Periplasmic binding protein-like II"/>
    <property type="match status" value="1"/>
</dbReference>
<dbReference type="EMBL" id="FZOG01000002">
    <property type="protein sequence ID" value="SNS13250.1"/>
    <property type="molecule type" value="Genomic_DNA"/>
</dbReference>
<proteinExistence type="inferred from homology"/>
<dbReference type="Gene3D" id="3.40.190.10">
    <property type="entry name" value="Periplasmic binding protein-like II"/>
    <property type="match status" value="2"/>
</dbReference>
<evidence type="ECO:0000256" key="1">
    <source>
        <dbReference type="ARBA" id="ARBA00010333"/>
    </source>
</evidence>
<accession>A0A239BZF0</accession>
<dbReference type="Proteomes" id="UP000242915">
    <property type="component" value="Unassembled WGS sequence"/>
</dbReference>
<evidence type="ECO:0000313" key="2">
    <source>
        <dbReference type="EMBL" id="SNS13250.1"/>
    </source>
</evidence>
<dbReference type="AlphaFoldDB" id="A0A239BZF0"/>
<gene>
    <name evidence="2" type="ORF">SAMN05216255_1423</name>
</gene>
<name>A0A239BZF0_9PSED</name>
<protein>
    <submittedName>
        <fullName evidence="2">Amino acid ABC transporter substrate-binding protein, PAAT family</fullName>
    </submittedName>
</protein>
<sequence>MLSSMHPIFDRRTARGGFAVCLLLLATWSRAEQRPLNFSIPDSWGMPLVDLDNGQATRGFVFDLENRLADRVNRQARFIVVPRLRVSQSLLAGRVDVHCFVSKDWMQGNTAGYVWSEPFMEQPDVLIARATQSCKQPPPGTLIGAVHGYEYSALESDFANGRLVRDDARTQDQVFNKLAVKRYNYALSNEISVDWYNKDKGSEAQFQKLKQVGQSQLGCMVRNSPEIPTQEILATIARMNASDEIEQLLQAYR</sequence>
<keyword evidence="3" id="KW-1185">Reference proteome</keyword>
<evidence type="ECO:0000313" key="3">
    <source>
        <dbReference type="Proteomes" id="UP000242915"/>
    </source>
</evidence>
<comment type="similarity">
    <text evidence="1">Belongs to the bacterial solute-binding protein 3 family.</text>
</comment>